<keyword evidence="3" id="KW-1185">Reference proteome</keyword>
<feature type="transmembrane region" description="Helical" evidence="1">
    <location>
        <begin position="315"/>
        <end position="336"/>
    </location>
</feature>
<keyword evidence="1" id="KW-0472">Membrane</keyword>
<protein>
    <submittedName>
        <fullName evidence="2">Uncharacterized protein</fullName>
    </submittedName>
</protein>
<evidence type="ECO:0000256" key="1">
    <source>
        <dbReference type="SAM" id="Phobius"/>
    </source>
</evidence>
<keyword evidence="1" id="KW-0812">Transmembrane</keyword>
<dbReference type="Proteomes" id="UP001174936">
    <property type="component" value="Unassembled WGS sequence"/>
</dbReference>
<sequence>MELQVLNASVQGFPIPEQTQNQISAAFWGYTSGDLKERPSAAHYFDAYYSPRCQHFTREGGRHISARTHSDVTHIASWILQDDSRETIRSRLLNQATERGNAVDEKAIETSIDMCASLLAMIECGKQEFVFSGRSPMLWDSGGLRSCLARRFAPQTSLDASSLKLVKAFTGRNLSRVGGIRIKWTNNLVDHLLLTDDDQAVSIFQCASFLMIQKQSPNSIFGIDFIDETIRTLALLFPQNDRNTKPWLHSQLDSGGAPLDTALTKCGSLRAEERRFECFSFWRDRLVILKEAYDESRPKTLLQWWFDRRNGEQWFTFWIAVLVFAVAITFGLIQSIEGALQVYLSYKALQSAG</sequence>
<proteinExistence type="predicted"/>
<gene>
    <name evidence="2" type="ORF">B0T16DRAFT_336850</name>
</gene>
<reference evidence="2" key="1">
    <citation type="submission" date="2023-06" db="EMBL/GenBank/DDBJ databases">
        <title>Genome-scale phylogeny and comparative genomics of the fungal order Sordariales.</title>
        <authorList>
            <consortium name="Lawrence Berkeley National Laboratory"/>
            <person name="Hensen N."/>
            <person name="Bonometti L."/>
            <person name="Westerberg I."/>
            <person name="Brannstrom I.O."/>
            <person name="Guillou S."/>
            <person name="Cros-Aarteil S."/>
            <person name="Calhoun S."/>
            <person name="Haridas S."/>
            <person name="Kuo A."/>
            <person name="Mondo S."/>
            <person name="Pangilinan J."/>
            <person name="Riley R."/>
            <person name="Labutti K."/>
            <person name="Andreopoulos B."/>
            <person name="Lipzen A."/>
            <person name="Chen C."/>
            <person name="Yanf M."/>
            <person name="Daum C."/>
            <person name="Ng V."/>
            <person name="Clum A."/>
            <person name="Steindorff A."/>
            <person name="Ohm R."/>
            <person name="Martin F."/>
            <person name="Silar P."/>
            <person name="Natvig D."/>
            <person name="Lalanne C."/>
            <person name="Gautier V."/>
            <person name="Ament-Velasquez S.L."/>
            <person name="Kruys A."/>
            <person name="Hutchinson M.I."/>
            <person name="Powell A.J."/>
            <person name="Barry K."/>
            <person name="Miller A.N."/>
            <person name="Grigoriev I.V."/>
            <person name="Debuchy R."/>
            <person name="Gladieux P."/>
            <person name="Thoren M.H."/>
            <person name="Johannesson H."/>
        </authorList>
    </citation>
    <scope>NUCLEOTIDE SEQUENCE</scope>
    <source>
        <strain evidence="2">SMH2532-1</strain>
    </source>
</reference>
<comment type="caution">
    <text evidence="2">The sequence shown here is derived from an EMBL/GenBank/DDBJ whole genome shotgun (WGS) entry which is preliminary data.</text>
</comment>
<dbReference type="EMBL" id="JAULSV010000007">
    <property type="protein sequence ID" value="KAK0638644.1"/>
    <property type="molecule type" value="Genomic_DNA"/>
</dbReference>
<evidence type="ECO:0000313" key="3">
    <source>
        <dbReference type="Proteomes" id="UP001174936"/>
    </source>
</evidence>
<name>A0AA40CIQ2_9PEZI</name>
<evidence type="ECO:0000313" key="2">
    <source>
        <dbReference type="EMBL" id="KAK0638644.1"/>
    </source>
</evidence>
<keyword evidence="1" id="KW-1133">Transmembrane helix</keyword>
<dbReference type="AlphaFoldDB" id="A0AA40CIQ2"/>
<organism evidence="2 3">
    <name type="scientific">Cercophora newfieldiana</name>
    <dbReference type="NCBI Taxonomy" id="92897"/>
    <lineage>
        <taxon>Eukaryota</taxon>
        <taxon>Fungi</taxon>
        <taxon>Dikarya</taxon>
        <taxon>Ascomycota</taxon>
        <taxon>Pezizomycotina</taxon>
        <taxon>Sordariomycetes</taxon>
        <taxon>Sordariomycetidae</taxon>
        <taxon>Sordariales</taxon>
        <taxon>Lasiosphaeriaceae</taxon>
        <taxon>Cercophora</taxon>
    </lineage>
</organism>
<accession>A0AA40CIQ2</accession>